<dbReference type="PROSITE" id="PS50297">
    <property type="entry name" value="ANK_REP_REGION"/>
    <property type="match status" value="3"/>
</dbReference>
<dbReference type="AlphaFoldDB" id="A0A672H1T8"/>
<dbReference type="Pfam" id="PF00023">
    <property type="entry name" value="Ank"/>
    <property type="match status" value="1"/>
</dbReference>
<feature type="repeat" description="ANK" evidence="3">
    <location>
        <begin position="139"/>
        <end position="171"/>
    </location>
</feature>
<dbReference type="SMART" id="SM00248">
    <property type="entry name" value="ANK"/>
    <property type="match status" value="4"/>
</dbReference>
<dbReference type="PROSITE" id="PS50088">
    <property type="entry name" value="ANK_REPEAT"/>
    <property type="match status" value="4"/>
</dbReference>
<dbReference type="PANTHER" id="PTHR24198:SF173">
    <property type="entry name" value="ANKYRIN REPEAT AND SOCS BOX PROTEIN 10-RELATED"/>
    <property type="match status" value="1"/>
</dbReference>
<evidence type="ECO:0000256" key="1">
    <source>
        <dbReference type="ARBA" id="ARBA00022737"/>
    </source>
</evidence>
<dbReference type="Ensembl" id="ENSSFAT00005020114.1">
    <property type="protein sequence ID" value="ENSSFAP00005019334.1"/>
    <property type="gene ID" value="ENSSFAG00005010127.1"/>
</dbReference>
<evidence type="ECO:0000313" key="5">
    <source>
        <dbReference type="Proteomes" id="UP000472267"/>
    </source>
</evidence>
<reference evidence="4" key="3">
    <citation type="submission" date="2025-09" db="UniProtKB">
        <authorList>
            <consortium name="Ensembl"/>
        </authorList>
    </citation>
    <scope>IDENTIFICATION</scope>
</reference>
<dbReference type="Pfam" id="PF12796">
    <property type="entry name" value="Ank_2"/>
    <property type="match status" value="1"/>
</dbReference>
<organism evidence="4 5">
    <name type="scientific">Salarias fasciatus</name>
    <name type="common">Jewelled blenny</name>
    <name type="synonym">Blennius fasciatus</name>
    <dbReference type="NCBI Taxonomy" id="181472"/>
    <lineage>
        <taxon>Eukaryota</taxon>
        <taxon>Metazoa</taxon>
        <taxon>Chordata</taxon>
        <taxon>Craniata</taxon>
        <taxon>Vertebrata</taxon>
        <taxon>Euteleostomi</taxon>
        <taxon>Actinopterygii</taxon>
        <taxon>Neopterygii</taxon>
        <taxon>Teleostei</taxon>
        <taxon>Neoteleostei</taxon>
        <taxon>Acanthomorphata</taxon>
        <taxon>Ovalentaria</taxon>
        <taxon>Blenniimorphae</taxon>
        <taxon>Blenniiformes</taxon>
        <taxon>Blennioidei</taxon>
        <taxon>Blenniidae</taxon>
        <taxon>Salariinae</taxon>
        <taxon>Salarias</taxon>
    </lineage>
</organism>
<accession>A0A672H1T8</accession>
<dbReference type="Proteomes" id="UP000472267">
    <property type="component" value="Chromosome 18"/>
</dbReference>
<dbReference type="GO" id="GO:0005737">
    <property type="term" value="C:cytoplasm"/>
    <property type="evidence" value="ECO:0007669"/>
    <property type="project" value="TreeGrafter"/>
</dbReference>
<proteinExistence type="predicted"/>
<dbReference type="Gene3D" id="1.25.40.20">
    <property type="entry name" value="Ankyrin repeat-containing domain"/>
    <property type="match status" value="2"/>
</dbReference>
<reference evidence="4" key="2">
    <citation type="submission" date="2025-08" db="UniProtKB">
        <authorList>
            <consortium name="Ensembl"/>
        </authorList>
    </citation>
    <scope>IDENTIFICATION</scope>
</reference>
<protein>
    <submittedName>
        <fullName evidence="4">Ankyrin repeat and SOCS box containing 10</fullName>
    </submittedName>
</protein>
<name>A0A672H1T8_SALFA</name>
<evidence type="ECO:0000256" key="3">
    <source>
        <dbReference type="PROSITE-ProRule" id="PRU00023"/>
    </source>
</evidence>
<dbReference type="SUPFAM" id="SSF48403">
    <property type="entry name" value="Ankyrin repeat"/>
    <property type="match status" value="1"/>
</dbReference>
<keyword evidence="1" id="KW-0677">Repeat</keyword>
<keyword evidence="2 3" id="KW-0040">ANK repeat</keyword>
<dbReference type="PANTHER" id="PTHR24198">
    <property type="entry name" value="ANKYRIN REPEAT AND PROTEIN KINASE DOMAIN-CONTAINING PROTEIN"/>
    <property type="match status" value="1"/>
</dbReference>
<dbReference type="InterPro" id="IPR036770">
    <property type="entry name" value="Ankyrin_rpt-contain_sf"/>
</dbReference>
<feature type="repeat" description="ANK" evidence="3">
    <location>
        <begin position="172"/>
        <end position="204"/>
    </location>
</feature>
<feature type="repeat" description="ANK" evidence="3">
    <location>
        <begin position="107"/>
        <end position="139"/>
    </location>
</feature>
<evidence type="ECO:0000313" key="4">
    <source>
        <dbReference type="Ensembl" id="ENSSFAP00005019334.1"/>
    </source>
</evidence>
<sequence length="262" mass="28510">MAGRSFVFTSSALRSLQRDQDLLDRDRHRRQLAEHRVSSYVPQWAREPPGTGSVRPPVLCEDVVVHNALYTGDLQALQAVLLVQTSNMYLCWPPLSAGLWSLTYEQELTTPLHVAAGRGFADCLKHLLQRGADVDRAPGGSTALHESCDSCQPECTKLLLMYGADANAMTDDGLMPLHVCTEPQSLECARYLLQFGAVVGARSAEEDDTPLHVAARGGLADHVDLYLRYGAPVDPVNREGLTPLNAACAQPQEARDLPPQGA</sequence>
<keyword evidence="5" id="KW-1185">Reference proteome</keyword>
<gene>
    <name evidence="4" type="primary">asb10</name>
</gene>
<evidence type="ECO:0000256" key="2">
    <source>
        <dbReference type="ARBA" id="ARBA00023043"/>
    </source>
</evidence>
<feature type="repeat" description="ANK" evidence="3">
    <location>
        <begin position="206"/>
        <end position="238"/>
    </location>
</feature>
<reference evidence="4" key="1">
    <citation type="submission" date="2019-06" db="EMBL/GenBank/DDBJ databases">
        <authorList>
            <consortium name="Wellcome Sanger Institute Data Sharing"/>
        </authorList>
    </citation>
    <scope>NUCLEOTIDE SEQUENCE [LARGE SCALE GENOMIC DNA]</scope>
</reference>
<dbReference type="InterPro" id="IPR002110">
    <property type="entry name" value="Ankyrin_rpt"/>
</dbReference>